<sequence>MSKDPARIPAVIAELQQTWEGQPELSLSTLFGILANKGVGWGSDDEELVQHLQEMRRKFPAQLRGPVIDMRERYVVETLNPANLVTVDPYRVVVRPLNQVRQPGIWEYRQLKAFVNAPLYIEDREGIEHNLGTIKQIRLVDEKPQPQVDQLNNQKQQDIGDDVFVVLLESGTSVVIERKISVFAEQRRSVDKQRIKWLKIERCEVGSELEVLATSGPITVAGGKVLQIIPIDA</sequence>
<dbReference type="EMBL" id="CP004354">
    <property type="protein sequence ID" value="AGG65935.1"/>
    <property type="molecule type" value="Genomic_DNA"/>
</dbReference>
<dbReference type="eggNOG" id="ENOG5031ITU">
    <property type="taxonomic scope" value="Bacteria"/>
</dbReference>
<proteinExistence type="predicted"/>
<dbReference type="HOGENOM" id="CLU_090942_0_0_11"/>
<gene>
    <name evidence="1" type="ORF">H924_02405</name>
</gene>
<reference evidence="1 2" key="1">
    <citation type="submission" date="2013-02" db="EMBL/GenBank/DDBJ databases">
        <title>The complete genome sequence of Corynebacterium callunae DSM 20147.</title>
        <authorList>
            <person name="Ruckert C."/>
            <person name="Albersmeier A."/>
            <person name="Kalinowski J."/>
        </authorList>
    </citation>
    <scope>NUCLEOTIDE SEQUENCE [LARGE SCALE GENOMIC DNA]</scope>
    <source>
        <strain evidence="1 2">DSM 20147</strain>
    </source>
</reference>
<dbReference type="AlphaFoldDB" id="M1UDD8"/>
<name>M1UDD8_9CORY</name>
<dbReference type="STRING" id="1121353.H924_02405"/>
<dbReference type="RefSeq" id="WP_015650384.1">
    <property type="nucleotide sequence ID" value="NC_020506.1"/>
</dbReference>
<evidence type="ECO:0000313" key="2">
    <source>
        <dbReference type="Proteomes" id="UP000011760"/>
    </source>
</evidence>
<dbReference type="PATRIC" id="fig|1121353.3.peg.504"/>
<dbReference type="KEGG" id="ccn:H924_02405"/>
<accession>M1UDD8</accession>
<protein>
    <submittedName>
        <fullName evidence="1">Uncharacterized protein</fullName>
    </submittedName>
</protein>
<evidence type="ECO:0000313" key="1">
    <source>
        <dbReference type="EMBL" id="AGG65935.1"/>
    </source>
</evidence>
<keyword evidence="2" id="KW-1185">Reference proteome</keyword>
<dbReference type="Proteomes" id="UP000011760">
    <property type="component" value="Chromosome"/>
</dbReference>
<dbReference type="OrthoDB" id="4415055at2"/>
<organism evidence="1 2">
    <name type="scientific">Corynebacterium callunae DSM 20147</name>
    <dbReference type="NCBI Taxonomy" id="1121353"/>
    <lineage>
        <taxon>Bacteria</taxon>
        <taxon>Bacillati</taxon>
        <taxon>Actinomycetota</taxon>
        <taxon>Actinomycetes</taxon>
        <taxon>Mycobacteriales</taxon>
        <taxon>Corynebacteriaceae</taxon>
        <taxon>Corynebacterium</taxon>
    </lineage>
</organism>